<dbReference type="HOGENOM" id="CLU_1119502_0_0_0"/>
<dbReference type="AlphaFoldDB" id="F0SKQ4"/>
<keyword evidence="2" id="KW-1185">Reference proteome</keyword>
<dbReference type="STRING" id="756272.Plabr_1106"/>
<protein>
    <submittedName>
        <fullName evidence="1">Uncharacterized protein</fullName>
    </submittedName>
</protein>
<reference evidence="2" key="1">
    <citation type="submission" date="2011-02" db="EMBL/GenBank/DDBJ databases">
        <title>The complete genome of Planctomyces brasiliensis DSM 5305.</title>
        <authorList>
            <person name="Lucas S."/>
            <person name="Copeland A."/>
            <person name="Lapidus A."/>
            <person name="Bruce D."/>
            <person name="Goodwin L."/>
            <person name="Pitluck S."/>
            <person name="Kyrpides N."/>
            <person name="Mavromatis K."/>
            <person name="Pagani I."/>
            <person name="Ivanova N."/>
            <person name="Ovchinnikova G."/>
            <person name="Lu M."/>
            <person name="Detter J.C."/>
            <person name="Han C."/>
            <person name="Land M."/>
            <person name="Hauser L."/>
            <person name="Markowitz V."/>
            <person name="Cheng J.-F."/>
            <person name="Hugenholtz P."/>
            <person name="Woyke T."/>
            <person name="Wu D."/>
            <person name="Tindall B."/>
            <person name="Pomrenke H.G."/>
            <person name="Brambilla E."/>
            <person name="Klenk H.-P."/>
            <person name="Eisen J.A."/>
        </authorList>
    </citation>
    <scope>NUCLEOTIDE SEQUENCE [LARGE SCALE GENOMIC DNA]</scope>
    <source>
        <strain evidence="2">ATCC 49424 / DSM 5305 / JCM 21570 / IAM 15109 / NBRC 103401 / IFAM 1448</strain>
    </source>
</reference>
<dbReference type="EMBL" id="CP002546">
    <property type="protein sequence ID" value="ADY58724.1"/>
    <property type="molecule type" value="Genomic_DNA"/>
</dbReference>
<evidence type="ECO:0000313" key="1">
    <source>
        <dbReference type="EMBL" id="ADY58724.1"/>
    </source>
</evidence>
<dbReference type="RefSeq" id="WP_013627457.1">
    <property type="nucleotide sequence ID" value="NC_015174.1"/>
</dbReference>
<sequence>MTSYSESLTLRIEADASQFHAELDRVLGRVGQLSDQLQGLGRSQSGLNSLASSIQRLTTPLNQVSSLLTRITNQLKQLNNMAINVNVSPALQSLSRLSAAIQQVAAQMRSISAGGGGTGGSGGGGVPWGMIGGMLGGGRTGGSTPLPSVRSGGTSRMNHGGLVTGPGGMDRVPALLTAGEFVVQKSAVEREGRGFWERLNRGGANETGPTSNVTQYGEINIHLTQMAPLGDVLRDLQLEGHRLAKRRG</sequence>
<gene>
    <name evidence="1" type="ordered locus">Plabr_1106</name>
</gene>
<dbReference type="OrthoDB" id="212969at2"/>
<organism evidence="1 2">
    <name type="scientific">Rubinisphaera brasiliensis (strain ATCC 49424 / DSM 5305 / JCM 21570 / IAM 15109 / NBRC 103401 / IFAM 1448)</name>
    <name type="common">Planctomyces brasiliensis</name>
    <dbReference type="NCBI Taxonomy" id="756272"/>
    <lineage>
        <taxon>Bacteria</taxon>
        <taxon>Pseudomonadati</taxon>
        <taxon>Planctomycetota</taxon>
        <taxon>Planctomycetia</taxon>
        <taxon>Planctomycetales</taxon>
        <taxon>Planctomycetaceae</taxon>
        <taxon>Rubinisphaera</taxon>
    </lineage>
</organism>
<accession>F0SKQ4</accession>
<evidence type="ECO:0000313" key="2">
    <source>
        <dbReference type="Proteomes" id="UP000006860"/>
    </source>
</evidence>
<dbReference type="Proteomes" id="UP000006860">
    <property type="component" value="Chromosome"/>
</dbReference>
<proteinExistence type="predicted"/>
<name>F0SKQ4_RUBBR</name>
<dbReference type="KEGG" id="pbs:Plabr_1106"/>